<evidence type="ECO:0000256" key="1">
    <source>
        <dbReference type="SAM" id="SignalP"/>
    </source>
</evidence>
<protein>
    <recommendedName>
        <fullName evidence="4">Lipoprotein</fullName>
    </recommendedName>
</protein>
<comment type="caution">
    <text evidence="2">The sequence shown here is derived from an EMBL/GenBank/DDBJ whole genome shotgun (WGS) entry which is preliminary data.</text>
</comment>
<evidence type="ECO:0008006" key="4">
    <source>
        <dbReference type="Google" id="ProtNLM"/>
    </source>
</evidence>
<dbReference type="PROSITE" id="PS51257">
    <property type="entry name" value="PROKAR_LIPOPROTEIN"/>
    <property type="match status" value="1"/>
</dbReference>
<keyword evidence="1" id="KW-0732">Signal</keyword>
<dbReference type="EMBL" id="MDET01000045">
    <property type="protein sequence ID" value="OQM74033.1"/>
    <property type="molecule type" value="Genomic_DNA"/>
</dbReference>
<dbReference type="RefSeq" id="WP_080921273.1">
    <property type="nucleotide sequence ID" value="NZ_MDET01000045.1"/>
</dbReference>
<dbReference type="Proteomes" id="UP000191905">
    <property type="component" value="Unassembled WGS sequence"/>
</dbReference>
<organism evidence="2 3">
    <name type="scientific">Manganibacter manganicus</name>
    <dbReference type="NCBI Taxonomy" id="1873176"/>
    <lineage>
        <taxon>Bacteria</taxon>
        <taxon>Pseudomonadati</taxon>
        <taxon>Pseudomonadota</taxon>
        <taxon>Alphaproteobacteria</taxon>
        <taxon>Hyphomicrobiales</taxon>
        <taxon>Phyllobacteriaceae</taxon>
        <taxon>Manganibacter</taxon>
    </lineage>
</organism>
<sequence length="112" mass="12207">MMRGMMLLAVCATVAGCASSLAVREDQDVQSSLQYDAVSCTSLITQRNDLMRRYGLSKDATPTFSNTPFGLGPVLPDIRSQRQREIAHATGEIAAMNNSITRRQCEQPAKKG</sequence>
<feature type="chain" id="PRO_5012686691" description="Lipoprotein" evidence="1">
    <location>
        <begin position="23"/>
        <end position="112"/>
    </location>
</feature>
<feature type="signal peptide" evidence="1">
    <location>
        <begin position="1"/>
        <end position="22"/>
    </location>
</feature>
<accession>A0A1V8RLN9</accession>
<name>A0A1V8RLN9_9HYPH</name>
<dbReference type="OrthoDB" id="8092208at2"/>
<keyword evidence="3" id="KW-1185">Reference proteome</keyword>
<evidence type="ECO:0000313" key="2">
    <source>
        <dbReference type="EMBL" id="OQM74033.1"/>
    </source>
</evidence>
<gene>
    <name evidence="2" type="ORF">BFN67_06340</name>
</gene>
<dbReference type="AlphaFoldDB" id="A0A1V8RLN9"/>
<proteinExistence type="predicted"/>
<evidence type="ECO:0000313" key="3">
    <source>
        <dbReference type="Proteomes" id="UP000191905"/>
    </source>
</evidence>
<reference evidence="2 3" key="1">
    <citation type="journal article" date="2016" name="Int. J. Syst. Evol. Microbiol.">
        <title>Pseudaminobacter manganicus sp. nov., isolated from sludge of a manganese mine.</title>
        <authorList>
            <person name="Li J."/>
            <person name="Huang J."/>
            <person name="Liao S."/>
            <person name="Wang G."/>
        </authorList>
    </citation>
    <scope>NUCLEOTIDE SEQUENCE [LARGE SCALE GENOMIC DNA]</scope>
    <source>
        <strain evidence="2 3">JH-7</strain>
    </source>
</reference>